<reference evidence="7" key="1">
    <citation type="submission" date="2022-05" db="EMBL/GenBank/DDBJ databases">
        <title>The Musa troglodytarum L. genome provides insights into the mechanism of non-climacteric behaviour and enrichment of carotenoids.</title>
        <authorList>
            <person name="Wang J."/>
        </authorList>
    </citation>
    <scope>NUCLEOTIDE SEQUENCE</scope>
    <source>
        <tissue evidence="7">Leaf</tissue>
    </source>
</reference>
<dbReference type="CDD" id="cd16964">
    <property type="entry name" value="YqgF"/>
    <property type="match status" value="1"/>
</dbReference>
<evidence type="ECO:0000256" key="4">
    <source>
        <dbReference type="ARBA" id="ARBA00022801"/>
    </source>
</evidence>
<dbReference type="Proteomes" id="UP001055439">
    <property type="component" value="Chromosome 10"/>
</dbReference>
<evidence type="ECO:0000313" key="7">
    <source>
        <dbReference type="EMBL" id="URD79826.1"/>
    </source>
</evidence>
<proteinExistence type="inferred from homology"/>
<feature type="region of interest" description="Disordered" evidence="5">
    <location>
        <begin position="16"/>
        <end position="37"/>
    </location>
</feature>
<dbReference type="AlphaFoldDB" id="A0A9E7EMH6"/>
<dbReference type="HAMAP" id="MF_00651">
    <property type="entry name" value="Nuclease_YqgF"/>
    <property type="match status" value="1"/>
</dbReference>
<gene>
    <name evidence="7" type="ORF">MUK42_02042</name>
</gene>
<dbReference type="Pfam" id="PF03652">
    <property type="entry name" value="RuvX"/>
    <property type="match status" value="1"/>
</dbReference>
<dbReference type="OrthoDB" id="10261669at2759"/>
<dbReference type="FunFam" id="3.30.420.140:FF:000008">
    <property type="entry name" value="Putative pre-16S rRNA nuclease"/>
    <property type="match status" value="1"/>
</dbReference>
<dbReference type="GO" id="GO:0000967">
    <property type="term" value="P:rRNA 5'-end processing"/>
    <property type="evidence" value="ECO:0007669"/>
    <property type="project" value="TreeGrafter"/>
</dbReference>
<dbReference type="EMBL" id="CP097503">
    <property type="protein sequence ID" value="URD79826.1"/>
    <property type="molecule type" value="Genomic_DNA"/>
</dbReference>
<dbReference type="InterPro" id="IPR006641">
    <property type="entry name" value="YqgF/RNaseH-like_dom"/>
</dbReference>
<dbReference type="PANTHER" id="PTHR33317:SF1">
    <property type="entry name" value="POLYNUCLEOTIDYL TRANSFERASE, RIBONUCLEASE H-LIKE SUPERFAMILY PROTEIN"/>
    <property type="match status" value="1"/>
</dbReference>
<keyword evidence="3" id="KW-0540">Nuclease</keyword>
<dbReference type="Gene3D" id="3.30.420.140">
    <property type="entry name" value="YqgF/RNase H-like domain"/>
    <property type="match status" value="1"/>
</dbReference>
<keyword evidence="4" id="KW-0378">Hydrolase</keyword>
<dbReference type="SUPFAM" id="SSF53098">
    <property type="entry name" value="Ribonuclease H-like"/>
    <property type="match status" value="1"/>
</dbReference>
<evidence type="ECO:0000256" key="1">
    <source>
        <dbReference type="ARBA" id="ARBA00022490"/>
    </source>
</evidence>
<protein>
    <submittedName>
        <fullName evidence="7">Uncharacterized protein family (UPF0081)</fullName>
    </submittedName>
</protein>
<name>A0A9E7EMH6_9LILI</name>
<feature type="domain" description="YqgF/RNase H-like" evidence="6">
    <location>
        <begin position="111"/>
        <end position="216"/>
    </location>
</feature>
<dbReference type="GO" id="GO:0016787">
    <property type="term" value="F:hydrolase activity"/>
    <property type="evidence" value="ECO:0007669"/>
    <property type="project" value="UniProtKB-KW"/>
</dbReference>
<dbReference type="SMART" id="SM00732">
    <property type="entry name" value="YqgFc"/>
    <property type="match status" value="1"/>
</dbReference>
<evidence type="ECO:0000256" key="2">
    <source>
        <dbReference type="ARBA" id="ARBA00022517"/>
    </source>
</evidence>
<dbReference type="PANTHER" id="PTHR33317">
    <property type="entry name" value="POLYNUCLEOTIDYL TRANSFERASE, RIBONUCLEASE H-LIKE SUPERFAMILY PROTEIN"/>
    <property type="match status" value="1"/>
</dbReference>
<dbReference type="GO" id="GO:0004518">
    <property type="term" value="F:nuclease activity"/>
    <property type="evidence" value="ECO:0007669"/>
    <property type="project" value="UniProtKB-KW"/>
</dbReference>
<evidence type="ECO:0000259" key="6">
    <source>
        <dbReference type="SMART" id="SM00732"/>
    </source>
</evidence>
<keyword evidence="2" id="KW-0690">Ribosome biogenesis</keyword>
<keyword evidence="8" id="KW-1185">Reference proteome</keyword>
<sequence>MSLGCGIAITCRATRPKLNPDEGHNPTGIGHPALGGNPKRWSQQLPRGLFPSSTAATAGLQVLFYLGWCVVPTFLSIRLHRLHFFKKEQMKVIEPVELFQKLCSSGAMQKGRLLGLDVGQRYVGLAVSDVANRIASPGSVLIRKKTNIDIMAKVFQKLVSQHSLVGFIVGYPFCLWGQSSVEAVQVRLFMEDLRSTGRLNGLTYTYWDENYTSKCVEALLEPLDLNPVKSKTIKDKFAAVGILQEGHEMKQKHTSSTTGSDSSVKAISSFLEESHKQMVCPKISMTKKRCETRKTIGVL</sequence>
<evidence type="ECO:0000313" key="8">
    <source>
        <dbReference type="Proteomes" id="UP001055439"/>
    </source>
</evidence>
<accession>A0A9E7EMH6</accession>
<dbReference type="InterPro" id="IPR005227">
    <property type="entry name" value="YqgF"/>
</dbReference>
<evidence type="ECO:0000256" key="3">
    <source>
        <dbReference type="ARBA" id="ARBA00022722"/>
    </source>
</evidence>
<dbReference type="InterPro" id="IPR012337">
    <property type="entry name" value="RNaseH-like_sf"/>
</dbReference>
<evidence type="ECO:0000256" key="5">
    <source>
        <dbReference type="SAM" id="MobiDB-lite"/>
    </source>
</evidence>
<dbReference type="InterPro" id="IPR037027">
    <property type="entry name" value="YqgF/RNaseH-like_dom_sf"/>
</dbReference>
<organism evidence="7 8">
    <name type="scientific">Musa troglodytarum</name>
    <name type="common">fe'i banana</name>
    <dbReference type="NCBI Taxonomy" id="320322"/>
    <lineage>
        <taxon>Eukaryota</taxon>
        <taxon>Viridiplantae</taxon>
        <taxon>Streptophyta</taxon>
        <taxon>Embryophyta</taxon>
        <taxon>Tracheophyta</taxon>
        <taxon>Spermatophyta</taxon>
        <taxon>Magnoliopsida</taxon>
        <taxon>Liliopsida</taxon>
        <taxon>Zingiberales</taxon>
        <taxon>Musaceae</taxon>
        <taxon>Musa</taxon>
    </lineage>
</organism>
<keyword evidence="1" id="KW-0963">Cytoplasm</keyword>